<sequence length="299" mass="34269">MRFEHLYLFDIVRHGPESSYNDLTFESLCCDLTVNGTFSPIKLVIIYRPPCSPVNCTTPNMFLDEFSDYLSLLSTSVCKLLVVGDFNFHWDSAIDPYSARLKDLFETLDISQYVNESTHVNGHILDLVCARSSDNFVVSVNVSCFLTDHATVHCSLNLCKPEARKHNISYRKYASMSHDAFANDISQSDLVNNPSDDLQIIVEQYDSTLRSILDVHAPKKNCTKTFRPANPWFSPEITNAKKLHKRLERRWRRTKLIADRQRFSAQRLLVANMINEAKAAYYKNKIPSCDKQKGLVQNC</sequence>
<dbReference type="OrthoDB" id="6781885at2759"/>
<dbReference type="PANTHER" id="PTHR46670:SF3">
    <property type="entry name" value="ENDONUCLEASE_EXONUCLEASE_PHOSPHATASE DOMAIN-CONTAINING PROTEIN"/>
    <property type="match status" value="1"/>
</dbReference>
<evidence type="ECO:0000313" key="1">
    <source>
        <dbReference type="EMBL" id="KAJ8020261.1"/>
    </source>
</evidence>
<reference evidence="1" key="1">
    <citation type="submission" date="2021-10" db="EMBL/GenBank/DDBJ databases">
        <title>Tropical sea cucumber genome reveals ecological adaptation and Cuvierian tubules defense mechanism.</title>
        <authorList>
            <person name="Chen T."/>
        </authorList>
    </citation>
    <scope>NUCLEOTIDE SEQUENCE</scope>
    <source>
        <strain evidence="1">Nanhai2018</strain>
        <tissue evidence="1">Muscle</tissue>
    </source>
</reference>
<keyword evidence="2" id="KW-1185">Reference proteome</keyword>
<evidence type="ECO:0008006" key="3">
    <source>
        <dbReference type="Google" id="ProtNLM"/>
    </source>
</evidence>
<evidence type="ECO:0000313" key="2">
    <source>
        <dbReference type="Proteomes" id="UP001152320"/>
    </source>
</evidence>
<proteinExistence type="predicted"/>
<dbReference type="AlphaFoldDB" id="A0A9Q0YEZ2"/>
<dbReference type="SUPFAM" id="SSF56219">
    <property type="entry name" value="DNase I-like"/>
    <property type="match status" value="1"/>
</dbReference>
<dbReference type="InterPro" id="IPR036691">
    <property type="entry name" value="Endo/exonu/phosph_ase_sf"/>
</dbReference>
<dbReference type="EMBL" id="JAIZAY010000022">
    <property type="protein sequence ID" value="KAJ8020261.1"/>
    <property type="molecule type" value="Genomic_DNA"/>
</dbReference>
<comment type="caution">
    <text evidence="1">The sequence shown here is derived from an EMBL/GenBank/DDBJ whole genome shotgun (WGS) entry which is preliminary data.</text>
</comment>
<name>A0A9Q0YEZ2_HOLLE</name>
<dbReference type="Gene3D" id="3.60.10.10">
    <property type="entry name" value="Endonuclease/exonuclease/phosphatase"/>
    <property type="match status" value="1"/>
</dbReference>
<protein>
    <recommendedName>
        <fullName evidence="3">Endonuclease/exonuclease/phosphatase domain-containing protein</fullName>
    </recommendedName>
</protein>
<organism evidence="1 2">
    <name type="scientific">Holothuria leucospilota</name>
    <name type="common">Black long sea cucumber</name>
    <name type="synonym">Mertensiothuria leucospilota</name>
    <dbReference type="NCBI Taxonomy" id="206669"/>
    <lineage>
        <taxon>Eukaryota</taxon>
        <taxon>Metazoa</taxon>
        <taxon>Echinodermata</taxon>
        <taxon>Eleutherozoa</taxon>
        <taxon>Echinozoa</taxon>
        <taxon>Holothuroidea</taxon>
        <taxon>Aspidochirotacea</taxon>
        <taxon>Aspidochirotida</taxon>
        <taxon>Holothuriidae</taxon>
        <taxon>Holothuria</taxon>
    </lineage>
</organism>
<gene>
    <name evidence="1" type="ORF">HOLleu_39811</name>
</gene>
<dbReference type="Proteomes" id="UP001152320">
    <property type="component" value="Chromosome 22"/>
</dbReference>
<dbReference type="PANTHER" id="PTHR46670">
    <property type="entry name" value="ENDO/EXONUCLEASE/PHOSPHATASE DOMAIN-CONTAINING PROTEIN"/>
    <property type="match status" value="1"/>
</dbReference>
<accession>A0A9Q0YEZ2</accession>